<dbReference type="EMBL" id="BKCJ010005426">
    <property type="protein sequence ID" value="GEU66673.1"/>
    <property type="molecule type" value="Genomic_DNA"/>
</dbReference>
<comment type="caution">
    <text evidence="1">The sequence shown here is derived from an EMBL/GenBank/DDBJ whole genome shotgun (WGS) entry which is preliminary data.</text>
</comment>
<dbReference type="PANTHER" id="PTHR11439:SF463">
    <property type="entry name" value="REVERSE TRANSCRIPTASE TY1_COPIA-TYPE DOMAIN-CONTAINING PROTEIN"/>
    <property type="match status" value="1"/>
</dbReference>
<gene>
    <name evidence="1" type="ORF">Tci_038651</name>
</gene>
<proteinExistence type="predicted"/>
<name>A0A6L2LXY9_TANCI</name>
<evidence type="ECO:0000313" key="1">
    <source>
        <dbReference type="EMBL" id="GEU66673.1"/>
    </source>
</evidence>
<reference evidence="1" key="1">
    <citation type="journal article" date="2019" name="Sci. Rep.">
        <title>Draft genome of Tanacetum cinerariifolium, the natural source of mosquito coil.</title>
        <authorList>
            <person name="Yamashiro T."/>
            <person name="Shiraishi A."/>
            <person name="Satake H."/>
            <person name="Nakayama K."/>
        </authorList>
    </citation>
    <scope>NUCLEOTIDE SEQUENCE</scope>
</reference>
<protein>
    <submittedName>
        <fullName evidence="1">Uncharacterized mitochondrial protein AtMg00810-like</fullName>
    </submittedName>
</protein>
<organism evidence="1">
    <name type="scientific">Tanacetum cinerariifolium</name>
    <name type="common">Dalmatian daisy</name>
    <name type="synonym">Chrysanthemum cinerariifolium</name>
    <dbReference type="NCBI Taxonomy" id="118510"/>
    <lineage>
        <taxon>Eukaryota</taxon>
        <taxon>Viridiplantae</taxon>
        <taxon>Streptophyta</taxon>
        <taxon>Embryophyta</taxon>
        <taxon>Tracheophyta</taxon>
        <taxon>Spermatophyta</taxon>
        <taxon>Magnoliopsida</taxon>
        <taxon>eudicotyledons</taxon>
        <taxon>Gunneridae</taxon>
        <taxon>Pentapetalae</taxon>
        <taxon>asterids</taxon>
        <taxon>campanulids</taxon>
        <taxon>Asterales</taxon>
        <taxon>Asteraceae</taxon>
        <taxon>Asteroideae</taxon>
        <taxon>Anthemideae</taxon>
        <taxon>Anthemidinae</taxon>
        <taxon>Tanacetum</taxon>
    </lineage>
</organism>
<dbReference type="CDD" id="cd09272">
    <property type="entry name" value="RNase_HI_RT_Ty1"/>
    <property type="match status" value="1"/>
</dbReference>
<accession>A0A6L2LXY9</accession>
<dbReference type="PANTHER" id="PTHR11439">
    <property type="entry name" value="GAG-POL-RELATED RETROTRANSPOSON"/>
    <property type="match status" value="1"/>
</dbReference>
<dbReference type="AlphaFoldDB" id="A0A6L2LXY9"/>
<sequence length="356" mass="40650">MSMMGQMSFFLGLQISQSPSGIFINQSKYAYELVKKYGMLSSDSVDTPLVEKIKLDEDLQGKPVDATLYRGMIGSLMYLTSSRPDLTYADTDMSLTVYADADHVGCQDTRRSTLGSAQFLGDKLVSWSFKKQKCTAISSTEAEYIALSSKSYTVNVDNFKDMLQICPKFPGQKFKDPSFEKEIFSFIRDLGHTGEIKVLSDVNVNHMHQPWRSFATIIDKCLSAEAIQADCDVKATNIILQGLPHEVYALVSTYKVAKELWERIQMPMQGTSLTKPERECKLYDAFDKFAYQKGETLRDFYLRFSLLLNDMNMYNMKLEQFQEPTLQVVLDALKLTPFYKAFEITVDVPEIYMEEF</sequence>